<evidence type="ECO:0000259" key="3">
    <source>
        <dbReference type="PROSITE" id="PS50076"/>
    </source>
</evidence>
<dbReference type="InterPro" id="IPR001623">
    <property type="entry name" value="DnaJ_domain"/>
</dbReference>
<dbReference type="PROSITE" id="PS50076">
    <property type="entry name" value="DNAJ_2"/>
    <property type="match status" value="1"/>
</dbReference>
<dbReference type="PANTHER" id="PTHR14021">
    <property type="entry name" value="IRON-SULFUR CLUSTER CO-CHAPERONE PROTEIN HSCB"/>
    <property type="match status" value="1"/>
</dbReference>
<dbReference type="OrthoDB" id="287587at2"/>
<feature type="coiled-coil region" evidence="2">
    <location>
        <begin position="169"/>
        <end position="196"/>
    </location>
</feature>
<dbReference type="InterPro" id="IPR036869">
    <property type="entry name" value="J_dom_sf"/>
</dbReference>
<dbReference type="GO" id="GO:0044571">
    <property type="term" value="P:[2Fe-2S] cluster assembly"/>
    <property type="evidence" value="ECO:0007669"/>
    <property type="project" value="InterPro"/>
</dbReference>
<reference evidence="4 5" key="1">
    <citation type="submission" date="2015-10" db="EMBL/GenBank/DDBJ databases">
        <authorList>
            <person name="Gilbert D.G."/>
        </authorList>
    </citation>
    <scope>NUCLEOTIDE SEQUENCE [LARGE SCALE GENOMIC DNA]</scope>
    <source>
        <strain evidence="4">COMA1</strain>
    </source>
</reference>
<evidence type="ECO:0000313" key="4">
    <source>
        <dbReference type="EMBL" id="CUS32476.1"/>
    </source>
</evidence>
<evidence type="ECO:0000256" key="1">
    <source>
        <dbReference type="ARBA" id="ARBA00025596"/>
    </source>
</evidence>
<keyword evidence="2" id="KW-0175">Coiled coil</keyword>
<protein>
    <submittedName>
        <fullName evidence="4">Co-chaperone protein HscB (Hsc20) (Modular protein)</fullName>
    </submittedName>
</protein>
<keyword evidence="5" id="KW-1185">Reference proteome</keyword>
<feature type="domain" description="J" evidence="3">
    <location>
        <begin position="53"/>
        <end position="125"/>
    </location>
</feature>
<organism evidence="4 5">
    <name type="scientific">Candidatus Nitrospira nitrosa</name>
    <dbReference type="NCBI Taxonomy" id="1742972"/>
    <lineage>
        <taxon>Bacteria</taxon>
        <taxon>Pseudomonadati</taxon>
        <taxon>Nitrospirota</taxon>
        <taxon>Nitrospiria</taxon>
        <taxon>Nitrospirales</taxon>
        <taxon>Nitrospiraceae</taxon>
        <taxon>Nitrospira</taxon>
    </lineage>
</organism>
<evidence type="ECO:0000313" key="5">
    <source>
        <dbReference type="Proteomes" id="UP000199032"/>
    </source>
</evidence>
<evidence type="ECO:0000256" key="2">
    <source>
        <dbReference type="SAM" id="Coils"/>
    </source>
</evidence>
<dbReference type="NCBIfam" id="TIGR00714">
    <property type="entry name" value="hscB"/>
    <property type="match status" value="1"/>
</dbReference>
<comment type="function">
    <text evidence="1">Co-chaperone involved in the maturation of iron-sulfur cluster-containing proteins. Seems to help targeting proteins to be folded toward HscA.</text>
</comment>
<sequence>MLNTPMDQHTPESPQPRGLQMARSMCWHCQSAVTGEYFCDRCVKVQPVSKETDYFTCLGFPRRLTLDPKKLEAKFYELSRTFHPDFYQTKSPAEQTISLGNAAVLNTAYRTLRDPIQRAEYLVALETGSVKDIRTSPPAELFEEILELQDTLEAFRSSERDSQEGRELRAVLETEQRGLEQRRQEMEAQLHRLFTDWDQLQDRGEATSQARAERDRLLKHMRDLLSNRTYVTSIVNDLAATIA</sequence>
<dbReference type="STRING" id="1742972.COMA1_10646"/>
<dbReference type="Gene3D" id="1.10.287.110">
    <property type="entry name" value="DnaJ domain"/>
    <property type="match status" value="1"/>
</dbReference>
<gene>
    <name evidence="4" type="ORF">COMA1_10646</name>
</gene>
<proteinExistence type="predicted"/>
<dbReference type="Proteomes" id="UP000199032">
    <property type="component" value="Unassembled WGS sequence"/>
</dbReference>
<dbReference type="AlphaFoldDB" id="A0A0S4L426"/>
<dbReference type="GO" id="GO:0051087">
    <property type="term" value="F:protein-folding chaperone binding"/>
    <property type="evidence" value="ECO:0007669"/>
    <property type="project" value="InterPro"/>
</dbReference>
<dbReference type="InterPro" id="IPR004640">
    <property type="entry name" value="HscB"/>
</dbReference>
<name>A0A0S4L426_9BACT</name>
<accession>A0A0S4L426</accession>
<dbReference type="PANTHER" id="PTHR14021:SF15">
    <property type="entry name" value="IRON-SULFUR CLUSTER CO-CHAPERONE PROTEIN HSCB"/>
    <property type="match status" value="1"/>
</dbReference>
<dbReference type="EMBL" id="CZQA01000001">
    <property type="protein sequence ID" value="CUS32476.1"/>
    <property type="molecule type" value="Genomic_DNA"/>
</dbReference>
<dbReference type="GO" id="GO:0001671">
    <property type="term" value="F:ATPase activator activity"/>
    <property type="evidence" value="ECO:0007669"/>
    <property type="project" value="InterPro"/>
</dbReference>
<dbReference type="SUPFAM" id="SSF46565">
    <property type="entry name" value="Chaperone J-domain"/>
    <property type="match status" value="1"/>
</dbReference>